<dbReference type="PANTHER" id="PTHR39624:SF2">
    <property type="entry name" value="OSMC-LIKE PROTEIN"/>
    <property type="match status" value="1"/>
</dbReference>
<dbReference type="Proteomes" id="UP000231742">
    <property type="component" value="Unassembled WGS sequence"/>
</dbReference>
<dbReference type="InterPro" id="IPR015946">
    <property type="entry name" value="KH_dom-like_a/b"/>
</dbReference>
<sequence length="450" mass="47211">MKIEFPGSNGTMLAARLDLPEGTPSAYALFAHCFTCSKDSFAASRISRALGDYGIAVLRFDFTGLGGSDGDFSNTNFSSNIDDVVAATEYLRDNYRAPTILIGHSLGGAAVLAAAHRVPSARAVATLGSPSDPAHISNLFSHASAEIVAEGEATVQLGGRPFRIRKQLLDDIASQPQSERLRDLDAALLVLHSPIDQTVGVDNAREIFDAARHPKSFVALDGADHLLSDRDDAAFAASMIAAWAARYAFDRADAAAAPHTAPSNSTAASTATAPATASATAPATASAPASATASAPVVNPSATVTVDGSAVIVTESGPARYEQRVFASGHEIISDEPAPLSENHGPAPYDFILAGLGSCTSITIRMYADRKKMPLKGVSVRLTRERIKAADCDHCTSTEGMVEHFTRELTFDGDLTDEQRDSLLVIADKCPVHRSLEGEISISTTLAAQS</sequence>
<dbReference type="EMBL" id="PGFH01000003">
    <property type="protein sequence ID" value="PJJ77996.1"/>
    <property type="molecule type" value="Genomic_DNA"/>
</dbReference>
<evidence type="ECO:0000313" key="3">
    <source>
        <dbReference type="Proteomes" id="UP000231742"/>
    </source>
</evidence>
<reference evidence="2 3" key="1">
    <citation type="submission" date="2017-11" db="EMBL/GenBank/DDBJ databases">
        <title>Genomic Encyclopedia of Archaeal and Bacterial Type Strains, Phase II (KMG-II): From Individual Species to Whole Genera.</title>
        <authorList>
            <person name="Goeker M."/>
        </authorList>
    </citation>
    <scope>NUCLEOTIDE SEQUENCE [LARGE SCALE GENOMIC DNA]</scope>
    <source>
        <strain evidence="2 3">DSM 16400</strain>
    </source>
</reference>
<dbReference type="InterPro" id="IPR003718">
    <property type="entry name" value="OsmC/Ohr_fam"/>
</dbReference>
<feature type="domain" description="AB hydrolase-1" evidence="1">
    <location>
        <begin position="29"/>
        <end position="237"/>
    </location>
</feature>
<evidence type="ECO:0000313" key="2">
    <source>
        <dbReference type="EMBL" id="PJJ77996.1"/>
    </source>
</evidence>
<dbReference type="InterPro" id="IPR036102">
    <property type="entry name" value="OsmC/Ohrsf"/>
</dbReference>
<keyword evidence="3" id="KW-1185">Reference proteome</keyword>
<dbReference type="Gene3D" id="3.40.50.1820">
    <property type="entry name" value="alpha/beta hydrolase"/>
    <property type="match status" value="1"/>
</dbReference>
<dbReference type="GO" id="GO:0003824">
    <property type="term" value="F:catalytic activity"/>
    <property type="evidence" value="ECO:0007669"/>
    <property type="project" value="UniProtKB-ARBA"/>
</dbReference>
<dbReference type="InterPro" id="IPR000073">
    <property type="entry name" value="AB_hydrolase_1"/>
</dbReference>
<dbReference type="SUPFAM" id="SSF53474">
    <property type="entry name" value="alpha/beta-Hydrolases"/>
    <property type="match status" value="1"/>
</dbReference>
<dbReference type="PANTHER" id="PTHR39624">
    <property type="entry name" value="PROTEIN INVOLVED IN RIMO-MEDIATED BETA-METHYLTHIOLATION OF RIBOSOMAL PROTEIN S12 YCAO"/>
    <property type="match status" value="1"/>
</dbReference>
<dbReference type="Pfam" id="PF02566">
    <property type="entry name" value="OsmC"/>
    <property type="match status" value="1"/>
</dbReference>
<proteinExistence type="predicted"/>
<dbReference type="SUPFAM" id="SSF82784">
    <property type="entry name" value="OsmC-like"/>
    <property type="match status" value="1"/>
</dbReference>
<dbReference type="RefSeq" id="WP_100389912.1">
    <property type="nucleotide sequence ID" value="NZ_BMZU01000001.1"/>
</dbReference>
<dbReference type="AlphaFoldDB" id="A0A2M9D1B6"/>
<evidence type="ECO:0000259" key="1">
    <source>
        <dbReference type="Pfam" id="PF12697"/>
    </source>
</evidence>
<dbReference type="InterPro" id="IPR029058">
    <property type="entry name" value="AB_hydrolase_fold"/>
</dbReference>
<protein>
    <submittedName>
        <fullName evidence="2">Putative redox protein</fullName>
    </submittedName>
</protein>
<name>A0A2M9D1B6_9MICO</name>
<comment type="caution">
    <text evidence="2">The sequence shown here is derived from an EMBL/GenBank/DDBJ whole genome shotgun (WGS) entry which is preliminary data.</text>
</comment>
<dbReference type="OrthoDB" id="9789573at2"/>
<dbReference type="Gene3D" id="3.30.300.20">
    <property type="match status" value="1"/>
</dbReference>
<organism evidence="2 3">
    <name type="scientific">Salinibacterium amurskyense</name>
    <dbReference type="NCBI Taxonomy" id="205941"/>
    <lineage>
        <taxon>Bacteria</taxon>
        <taxon>Bacillati</taxon>
        <taxon>Actinomycetota</taxon>
        <taxon>Actinomycetes</taxon>
        <taxon>Micrococcales</taxon>
        <taxon>Microbacteriaceae</taxon>
        <taxon>Salinibacterium</taxon>
    </lineage>
</organism>
<accession>A0A2M9D1B6</accession>
<dbReference type="Pfam" id="PF12697">
    <property type="entry name" value="Abhydrolase_6"/>
    <property type="match status" value="1"/>
</dbReference>
<gene>
    <name evidence="2" type="ORF">CLV85_2450</name>
</gene>